<dbReference type="GeneTree" id="ENSGT00940000158391"/>
<keyword evidence="6" id="KW-0210">Decarboxylase</keyword>
<evidence type="ECO:0000256" key="1">
    <source>
        <dbReference type="ARBA" id="ARBA00001933"/>
    </source>
</evidence>
<keyword evidence="11" id="KW-0966">Cell projection</keyword>
<dbReference type="InterPro" id="IPR006802">
    <property type="entry name" value="Radial_spoke"/>
</dbReference>
<dbReference type="Pfam" id="PF04712">
    <property type="entry name" value="Radial_spoke"/>
    <property type="match status" value="1"/>
</dbReference>
<feature type="region of interest" description="Disordered" evidence="13">
    <location>
        <begin position="494"/>
        <end position="526"/>
    </location>
</feature>
<accession>A0A8C6MKD8</accession>
<dbReference type="InterPro" id="IPR021115">
    <property type="entry name" value="Pyridoxal-P_BS"/>
</dbReference>
<dbReference type="Gene3D" id="3.90.1150.170">
    <property type="match status" value="1"/>
</dbReference>
<dbReference type="Proteomes" id="UP000694548">
    <property type="component" value="Unassembled WGS sequence"/>
</dbReference>
<dbReference type="GO" id="GO:0019752">
    <property type="term" value="P:carboxylic acid metabolic process"/>
    <property type="evidence" value="ECO:0007669"/>
    <property type="project" value="InterPro"/>
</dbReference>
<organism evidence="14 15">
    <name type="scientific">Nothobranchius furzeri</name>
    <name type="common">Turquoise killifish</name>
    <dbReference type="NCBI Taxonomy" id="105023"/>
    <lineage>
        <taxon>Eukaryota</taxon>
        <taxon>Metazoa</taxon>
        <taxon>Chordata</taxon>
        <taxon>Craniata</taxon>
        <taxon>Vertebrata</taxon>
        <taxon>Euteleostomi</taxon>
        <taxon>Actinopterygii</taxon>
        <taxon>Neopterygii</taxon>
        <taxon>Teleostei</taxon>
        <taxon>Neoteleostei</taxon>
        <taxon>Acanthomorphata</taxon>
        <taxon>Ovalentaria</taxon>
        <taxon>Atherinomorphae</taxon>
        <taxon>Cyprinodontiformes</taxon>
        <taxon>Nothobranchiidae</taxon>
        <taxon>Nothobranchius</taxon>
    </lineage>
</organism>
<gene>
    <name evidence="14" type="primary">GADL1</name>
</gene>
<dbReference type="InterPro" id="IPR015424">
    <property type="entry name" value="PyrdxlP-dep_Trfase"/>
</dbReference>
<evidence type="ECO:0000256" key="9">
    <source>
        <dbReference type="ARBA" id="ARBA00023212"/>
    </source>
</evidence>
<evidence type="ECO:0000256" key="12">
    <source>
        <dbReference type="PIRSR" id="PIRSR602129-50"/>
    </source>
</evidence>
<feature type="modified residue" description="N6-(pyridoxal phosphate)lysine" evidence="12">
    <location>
        <position position="328"/>
    </location>
</feature>
<comment type="subcellular location">
    <subcellularLocation>
        <location evidence="2">Cytoplasm</location>
        <location evidence="2">Cytoskeleton</location>
        <location evidence="2">Cilium axoneme</location>
    </subcellularLocation>
</comment>
<reference evidence="14" key="2">
    <citation type="submission" date="2025-09" db="UniProtKB">
        <authorList>
            <consortium name="Ensembl"/>
        </authorList>
    </citation>
    <scope>IDENTIFICATION</scope>
</reference>
<keyword evidence="10" id="KW-0456">Lyase</keyword>
<dbReference type="GO" id="GO:0016831">
    <property type="term" value="F:carboxy-lyase activity"/>
    <property type="evidence" value="ECO:0007669"/>
    <property type="project" value="UniProtKB-KW"/>
</dbReference>
<comment type="cofactor">
    <cofactor evidence="1 12">
        <name>pyridoxal 5'-phosphate</name>
        <dbReference type="ChEBI" id="CHEBI:597326"/>
    </cofactor>
</comment>
<dbReference type="GO" id="GO:0060271">
    <property type="term" value="P:cilium assembly"/>
    <property type="evidence" value="ECO:0007669"/>
    <property type="project" value="InterPro"/>
</dbReference>
<dbReference type="CDD" id="cd06450">
    <property type="entry name" value="DOPA_deC_like"/>
    <property type="match status" value="1"/>
</dbReference>
<keyword evidence="15" id="KW-1185">Reference proteome</keyword>
<evidence type="ECO:0000256" key="4">
    <source>
        <dbReference type="ARBA" id="ARBA00011738"/>
    </source>
</evidence>
<evidence type="ECO:0000256" key="5">
    <source>
        <dbReference type="ARBA" id="ARBA00022490"/>
    </source>
</evidence>
<keyword evidence="9" id="KW-0206">Cytoskeleton</keyword>
<protein>
    <submittedName>
        <fullName evidence="14">Radial spoke head component 4A</fullName>
    </submittedName>
</protein>
<dbReference type="GO" id="GO:0030170">
    <property type="term" value="F:pyridoxal phosphate binding"/>
    <property type="evidence" value="ECO:0007669"/>
    <property type="project" value="InterPro"/>
</dbReference>
<comment type="similarity">
    <text evidence="3">Belongs to the group II decarboxylase family.</text>
</comment>
<dbReference type="InterPro" id="IPR015421">
    <property type="entry name" value="PyrdxlP-dep_Trfase_major"/>
</dbReference>
<feature type="region of interest" description="Disordered" evidence="13">
    <location>
        <begin position="767"/>
        <end position="824"/>
    </location>
</feature>
<evidence type="ECO:0000256" key="8">
    <source>
        <dbReference type="ARBA" id="ARBA00023069"/>
    </source>
</evidence>
<evidence type="ECO:0000256" key="10">
    <source>
        <dbReference type="ARBA" id="ARBA00023239"/>
    </source>
</evidence>
<comment type="subunit">
    <text evidence="4">Homodimer.</text>
</comment>
<dbReference type="Ensembl" id="ENSNFUT00015037141.1">
    <property type="protein sequence ID" value="ENSNFUP00015035565.1"/>
    <property type="gene ID" value="ENSNFUG00015017004.1"/>
</dbReference>
<feature type="compositionally biased region" description="Acidic residues" evidence="13">
    <location>
        <begin position="812"/>
        <end position="824"/>
    </location>
</feature>
<keyword evidence="7 12" id="KW-0663">Pyridoxal phosphate</keyword>
<dbReference type="PANTHER" id="PTHR45677:SF1">
    <property type="entry name" value="ACIDIC AMINO ACID DECARBOXYLASE GADL1"/>
    <property type="match status" value="1"/>
</dbReference>
<dbReference type="PROSITE" id="PS00392">
    <property type="entry name" value="DDC_GAD_HDC_YDC"/>
    <property type="match status" value="1"/>
</dbReference>
<evidence type="ECO:0000256" key="2">
    <source>
        <dbReference type="ARBA" id="ARBA00004430"/>
    </source>
</evidence>
<evidence type="ECO:0000256" key="6">
    <source>
        <dbReference type="ARBA" id="ARBA00022793"/>
    </source>
</evidence>
<name>A0A8C6MKD8_NOTFU</name>
<feature type="compositionally biased region" description="Acidic residues" evidence="13">
    <location>
        <begin position="785"/>
        <end position="797"/>
    </location>
</feature>
<keyword evidence="5" id="KW-0963">Cytoplasm</keyword>
<dbReference type="PANTHER" id="PTHR45677">
    <property type="entry name" value="GLUTAMATE DECARBOXYLASE-RELATED"/>
    <property type="match status" value="1"/>
</dbReference>
<evidence type="ECO:0000256" key="7">
    <source>
        <dbReference type="ARBA" id="ARBA00022898"/>
    </source>
</evidence>
<proteinExistence type="inferred from homology"/>
<keyword evidence="8" id="KW-0969">Cilium</keyword>
<dbReference type="GO" id="GO:0001534">
    <property type="term" value="C:radial spoke"/>
    <property type="evidence" value="ECO:0007669"/>
    <property type="project" value="InterPro"/>
</dbReference>
<sequence length="824" mass="92465">MSAETHNHLTESCSDPVRCSSLLKDDVLLDAPAQDTSSMEDFIHQSMAVVLEEAVKKATDVREKVCEWRPPEELMELLDLELRDKGESDSKILERCRDAIKYSVKATHPRFFNQLFAGMEPYSLAASFITEALKPSLYTYEVAPVFTLTEDAVLRKMREMIGWEEGGDGIFNAGGSMSNMYAINLARHRQCPNIKEHGSSAAPPLVLFTSQECHYSISKAAALMGIGTKNVYAVPSDDRGKMVPSALQEQIQTAKSKGEVPFMVNATAGTTVLGAFDPLDAIADVCEKHDLWLHVDACWGGGALMSQKHRQLLKGIQRVDSVSWNPHKMLMVCLQCSAFLVRDMTSLLQRSHSARASYLFQQDKFYDVSYDTGDKSVQCSRKPDAFKLWLMWKALGSRELEQRVDRALAMARYFAEEIKKREGFRLVMEEETALSNVNKTAFYLEEAGVGLSRQEMQKIFLALRQLVEQEKPQQCRLWGKILGTESNYIVAETPHEEEVEQELSTEEQTEEEMENVDEEKDPLPRSVYTRPPVAPKEAAGTGANKFVYYVCNKPGQAWVRLPSVSPAQIAVARQINRFFTGRLDSVVLSYPPFPGNEANYLRAQIARISAGTQISPFDFYQLIEKESDEENEALLNNYEINADFEGISASEMVKDMANWVHHAYHILPQGRCTWVNLAANLDTEEEDEEANEPEPEVGPPILTAVSHDAEMFDCPPWSSWLSSTLTPHYALAVLRSVLWPGAYACAHAKEFVNIYIGRGLKCVGEEYSPPLPPPPQEEYPIGSEVTEELDPQVEEEQALSLEGQQEASEGTVESEEDDEDEDDD</sequence>
<evidence type="ECO:0000256" key="11">
    <source>
        <dbReference type="ARBA" id="ARBA00023273"/>
    </source>
</evidence>
<dbReference type="GO" id="GO:0060294">
    <property type="term" value="P:cilium movement involved in cell motility"/>
    <property type="evidence" value="ECO:0007669"/>
    <property type="project" value="InterPro"/>
</dbReference>
<evidence type="ECO:0000256" key="13">
    <source>
        <dbReference type="SAM" id="MobiDB-lite"/>
    </source>
</evidence>
<evidence type="ECO:0000313" key="14">
    <source>
        <dbReference type="Ensembl" id="ENSNFUP00015035565.1"/>
    </source>
</evidence>
<dbReference type="FunFam" id="3.40.640.10:FF:000016">
    <property type="entry name" value="Glutamate decarboxylase like 1"/>
    <property type="match status" value="1"/>
</dbReference>
<evidence type="ECO:0000256" key="3">
    <source>
        <dbReference type="ARBA" id="ARBA00009533"/>
    </source>
</evidence>
<feature type="compositionally biased region" description="Acidic residues" evidence="13">
    <location>
        <begin position="495"/>
        <end position="520"/>
    </location>
</feature>
<dbReference type="AlphaFoldDB" id="A0A8C6MKD8"/>
<reference evidence="14" key="1">
    <citation type="submission" date="2025-08" db="UniProtKB">
        <authorList>
            <consortium name="Ensembl"/>
        </authorList>
    </citation>
    <scope>IDENTIFICATION</scope>
</reference>
<dbReference type="SUPFAM" id="SSF53383">
    <property type="entry name" value="PLP-dependent transferases"/>
    <property type="match status" value="1"/>
</dbReference>
<dbReference type="Gene3D" id="3.40.640.10">
    <property type="entry name" value="Type I PLP-dependent aspartate aminotransferase-like (Major domain)"/>
    <property type="match status" value="1"/>
</dbReference>
<evidence type="ECO:0000313" key="15">
    <source>
        <dbReference type="Proteomes" id="UP000694548"/>
    </source>
</evidence>